<comment type="caution">
    <text evidence="1">The sequence shown here is derived from an EMBL/GenBank/DDBJ whole genome shotgun (WGS) entry which is preliminary data.</text>
</comment>
<evidence type="ECO:0000313" key="1">
    <source>
        <dbReference type="EMBL" id="TGO33573.1"/>
    </source>
</evidence>
<dbReference type="AlphaFoldDB" id="A0A4Z1GHW7"/>
<dbReference type="Proteomes" id="UP000297814">
    <property type="component" value="Unassembled WGS sequence"/>
</dbReference>
<evidence type="ECO:0000313" key="2">
    <source>
        <dbReference type="Proteomes" id="UP000297814"/>
    </source>
</evidence>
<name>A0A4Z1GHW7_9HELO</name>
<organism evidence="1 2">
    <name type="scientific">Botrytis hyacinthi</name>
    <dbReference type="NCBI Taxonomy" id="278943"/>
    <lineage>
        <taxon>Eukaryota</taxon>
        <taxon>Fungi</taxon>
        <taxon>Dikarya</taxon>
        <taxon>Ascomycota</taxon>
        <taxon>Pezizomycotina</taxon>
        <taxon>Leotiomycetes</taxon>
        <taxon>Helotiales</taxon>
        <taxon>Sclerotiniaceae</taxon>
        <taxon>Botrytis</taxon>
    </lineage>
</organism>
<gene>
    <name evidence="1" type="ORF">BHYA_0239g00130</name>
</gene>
<protein>
    <submittedName>
        <fullName evidence="1">Uncharacterized protein</fullName>
    </submittedName>
</protein>
<sequence length="94" mass="10458">MFAMHTPGLLTALLKIPPTECYSLLAQWSSGKDLLGVGVGERPRVRLRDTTFFLRRADMETKDENIVAVSEALFIFTRKEKDIGCAVGDTLAEK</sequence>
<proteinExistence type="predicted"/>
<keyword evidence="2" id="KW-1185">Reference proteome</keyword>
<reference evidence="1 2" key="1">
    <citation type="submission" date="2017-12" db="EMBL/GenBank/DDBJ databases">
        <title>Comparative genomics of Botrytis spp.</title>
        <authorList>
            <person name="Valero-Jimenez C.A."/>
            <person name="Tapia P."/>
            <person name="Veloso J."/>
            <person name="Silva-Moreno E."/>
            <person name="Staats M."/>
            <person name="Valdes J.H."/>
            <person name="Van Kan J.A.L."/>
        </authorList>
    </citation>
    <scope>NUCLEOTIDE SEQUENCE [LARGE SCALE GENOMIC DNA]</scope>
    <source>
        <strain evidence="1 2">Bh0001</strain>
    </source>
</reference>
<accession>A0A4Z1GHW7</accession>
<dbReference type="EMBL" id="PQXK01000239">
    <property type="protein sequence ID" value="TGO33573.1"/>
    <property type="molecule type" value="Genomic_DNA"/>
</dbReference>